<reference evidence="1" key="1">
    <citation type="submission" date="2021-01" db="EMBL/GenBank/DDBJ databases">
        <title>Phytophthora aleatoria, a newly-described species from Pinus radiata is distinct from Phytophthora cactorum isolates based on comparative genomics.</title>
        <authorList>
            <person name="Mcdougal R."/>
            <person name="Panda P."/>
            <person name="Williams N."/>
            <person name="Studholme D.J."/>
        </authorList>
    </citation>
    <scope>NUCLEOTIDE SEQUENCE</scope>
    <source>
        <strain evidence="1">NZFS 3830</strain>
    </source>
</reference>
<dbReference type="EMBL" id="JAENGZ010001141">
    <property type="protein sequence ID" value="KAG6950347.1"/>
    <property type="molecule type" value="Genomic_DNA"/>
</dbReference>
<organism evidence="1 2">
    <name type="scientific">Phytophthora cactorum</name>
    <dbReference type="NCBI Taxonomy" id="29920"/>
    <lineage>
        <taxon>Eukaryota</taxon>
        <taxon>Sar</taxon>
        <taxon>Stramenopiles</taxon>
        <taxon>Oomycota</taxon>
        <taxon>Peronosporomycetes</taxon>
        <taxon>Peronosporales</taxon>
        <taxon>Peronosporaceae</taxon>
        <taxon>Phytophthora</taxon>
    </lineage>
</organism>
<dbReference type="AlphaFoldDB" id="A0A8T1TZM9"/>
<name>A0A8T1TZM9_9STRA</name>
<accession>A0A8T1TZM9</accession>
<evidence type="ECO:0000313" key="2">
    <source>
        <dbReference type="Proteomes" id="UP000688947"/>
    </source>
</evidence>
<protein>
    <submittedName>
        <fullName evidence="1">Uncharacterized protein</fullName>
    </submittedName>
</protein>
<comment type="caution">
    <text evidence="1">The sequence shown here is derived from an EMBL/GenBank/DDBJ whole genome shotgun (WGS) entry which is preliminary data.</text>
</comment>
<evidence type="ECO:0000313" key="1">
    <source>
        <dbReference type="EMBL" id="KAG6950347.1"/>
    </source>
</evidence>
<proteinExistence type="predicted"/>
<sequence>MSVCKESRDVWRRSRSFCKPESPWRKNVQWKHLLLLITWLAELVEITDACCAL</sequence>
<gene>
    <name evidence="1" type="ORF">JG687_00014310</name>
</gene>
<dbReference type="Proteomes" id="UP000688947">
    <property type="component" value="Unassembled WGS sequence"/>
</dbReference>